<protein>
    <recommendedName>
        <fullName evidence="2">Arpin</fullName>
    </recommendedName>
</protein>
<dbReference type="InParanoid" id="A0A1X7TP65"/>
<dbReference type="SUPFAM" id="SSF56496">
    <property type="entry name" value="Fibrinogen C-terminal domain-like"/>
    <property type="match status" value="1"/>
</dbReference>
<dbReference type="OrthoDB" id="5953051at2759"/>
<organism evidence="5">
    <name type="scientific">Amphimedon queenslandica</name>
    <name type="common">Sponge</name>
    <dbReference type="NCBI Taxonomy" id="400682"/>
    <lineage>
        <taxon>Eukaryota</taxon>
        <taxon>Metazoa</taxon>
        <taxon>Porifera</taxon>
        <taxon>Demospongiae</taxon>
        <taxon>Heteroscleromorpha</taxon>
        <taxon>Haplosclerida</taxon>
        <taxon>Niphatidae</taxon>
        <taxon>Amphimedon</taxon>
    </lineage>
</organism>
<dbReference type="PANTHER" id="PTHR31199">
    <property type="entry name" value="ARPIN"/>
    <property type="match status" value="1"/>
</dbReference>
<dbReference type="InterPro" id="IPR002181">
    <property type="entry name" value="Fibrinogen_a/b/g_C_dom"/>
</dbReference>
<dbReference type="InterPro" id="IPR036056">
    <property type="entry name" value="Fibrinogen-like_C"/>
</dbReference>
<dbReference type="STRING" id="400682.A0A1X7TP65"/>
<dbReference type="InterPro" id="IPR014716">
    <property type="entry name" value="Fibrinogen_a/b/g_C_1"/>
</dbReference>
<comment type="similarity">
    <text evidence="1">Belongs to the Arpin family.</text>
</comment>
<dbReference type="eggNOG" id="KOG2579">
    <property type="taxonomic scope" value="Eukaryota"/>
</dbReference>
<name>A0A1X7TP65_AMPQE</name>
<reference evidence="5" key="1">
    <citation type="submission" date="2017-05" db="UniProtKB">
        <authorList>
            <consortium name="EnsemblMetazoa"/>
        </authorList>
    </citation>
    <scope>IDENTIFICATION</scope>
</reference>
<proteinExistence type="inferred from homology"/>
<evidence type="ECO:0000259" key="4">
    <source>
        <dbReference type="PROSITE" id="PS51406"/>
    </source>
</evidence>
<keyword evidence="3" id="KW-1015">Disulfide bond</keyword>
<accession>A0A1X7TP65</accession>
<dbReference type="Pfam" id="PF10574">
    <property type="entry name" value="UPF0552"/>
    <property type="match status" value="1"/>
</dbReference>
<evidence type="ECO:0000256" key="1">
    <source>
        <dbReference type="ARBA" id="ARBA00008453"/>
    </source>
</evidence>
<dbReference type="InterPro" id="IPR020837">
    <property type="entry name" value="Fibrinogen_CS"/>
</dbReference>
<dbReference type="Pfam" id="PF00147">
    <property type="entry name" value="Fibrinogen_C"/>
    <property type="match status" value="1"/>
</dbReference>
<dbReference type="Gene3D" id="3.90.215.10">
    <property type="entry name" value="Gamma Fibrinogen, chain A, domain 1"/>
    <property type="match status" value="1"/>
</dbReference>
<dbReference type="PROSITE" id="PS51406">
    <property type="entry name" value="FIBRINOGEN_C_2"/>
    <property type="match status" value="1"/>
</dbReference>
<dbReference type="PANTHER" id="PTHR31199:SF1">
    <property type="entry name" value="ARPIN"/>
    <property type="match status" value="1"/>
</dbReference>
<evidence type="ECO:0000313" key="5">
    <source>
        <dbReference type="EnsemblMetazoa" id="Aqu2.1.16853_001"/>
    </source>
</evidence>
<dbReference type="PROSITE" id="PS00514">
    <property type="entry name" value="FIBRINOGEN_C_1"/>
    <property type="match status" value="1"/>
</dbReference>
<dbReference type="EnsemblMetazoa" id="Aqu2.1.16853_001">
    <property type="protein sequence ID" value="Aqu2.1.16853_001"/>
    <property type="gene ID" value="Aqu2.1.16853"/>
</dbReference>
<feature type="domain" description="Fibrinogen C-terminal" evidence="4">
    <location>
        <begin position="228"/>
        <end position="411"/>
    </location>
</feature>
<evidence type="ECO:0000256" key="3">
    <source>
        <dbReference type="ARBA" id="ARBA00023157"/>
    </source>
</evidence>
<dbReference type="AlphaFoldDB" id="A0A1X7TP65"/>
<dbReference type="CDD" id="cd00087">
    <property type="entry name" value="FReD"/>
    <property type="match status" value="1"/>
</dbReference>
<dbReference type="GO" id="GO:0051126">
    <property type="term" value="P:negative regulation of actin nucleation"/>
    <property type="evidence" value="ECO:0007669"/>
    <property type="project" value="InterPro"/>
</dbReference>
<sequence>MSRMHMIYDDTPLQQEGVKVSKWKSDWNSSQLQSGRGILLEGVFHKKTRHIIQDTSNKKYRFCVFHIEFDGACQRKFDAEGKEIEPNFGQTAKVKTGYLNSSYKTVAKGTPDTLSYAEVCERVHSDLVGFETASHSQSICFWGENESYDHVECSPGQRIRLKTRGDSLLIESFTKLDSYQRAHSSNYTGGEKTGQSWTDKVLGHKLTDQPSQGTGGGGGGEVDDDEWVYCDMTNGSGWTVFQRRMNGLVDFYRNWADYEKGFGDLNEEFWLGLNKINRLTAGQSTSLRVDFETFPYPREKKYATYSTFKVGNADTEYTLTVSGYGGDAGDGMICTNGMKFSTKDRDNDMIATKNYAVMNEGAWWFSKCSKSDLNGIYWPMQYDYQPWTSLYWNHSYIGRIKNVEMKLRRSD</sequence>
<dbReference type="SMART" id="SM00186">
    <property type="entry name" value="FBG"/>
    <property type="match status" value="1"/>
</dbReference>
<evidence type="ECO:0000256" key="2">
    <source>
        <dbReference type="ARBA" id="ARBA00019314"/>
    </source>
</evidence>
<dbReference type="InterPro" id="IPR018889">
    <property type="entry name" value="Arpin"/>
</dbReference>